<keyword evidence="1" id="KW-1133">Transmembrane helix</keyword>
<dbReference type="AlphaFoldDB" id="A0A5R8WQW3"/>
<dbReference type="OrthoDB" id="9804439at2"/>
<evidence type="ECO:0000256" key="1">
    <source>
        <dbReference type="SAM" id="Phobius"/>
    </source>
</evidence>
<name>A0A5R8WQW3_9BACT</name>
<feature type="transmembrane region" description="Helical" evidence="1">
    <location>
        <begin position="118"/>
        <end position="139"/>
    </location>
</feature>
<organism evidence="2 3">
    <name type="scientific">Hymenobacter jeollabukensis</name>
    <dbReference type="NCBI Taxonomy" id="2025313"/>
    <lineage>
        <taxon>Bacteria</taxon>
        <taxon>Pseudomonadati</taxon>
        <taxon>Bacteroidota</taxon>
        <taxon>Cytophagia</taxon>
        <taxon>Cytophagales</taxon>
        <taxon>Hymenobacteraceae</taxon>
        <taxon>Hymenobacter</taxon>
    </lineage>
</organism>
<feature type="transmembrane region" description="Helical" evidence="1">
    <location>
        <begin position="50"/>
        <end position="69"/>
    </location>
</feature>
<dbReference type="Proteomes" id="UP000305517">
    <property type="component" value="Unassembled WGS sequence"/>
</dbReference>
<protein>
    <submittedName>
        <fullName evidence="2">Uncharacterized protein</fullName>
    </submittedName>
</protein>
<keyword evidence="1" id="KW-0472">Membrane</keyword>
<feature type="transmembrane region" description="Helical" evidence="1">
    <location>
        <begin position="20"/>
        <end position="38"/>
    </location>
</feature>
<accession>A0A5R8WQW3</accession>
<reference evidence="2 3" key="1">
    <citation type="submission" date="2019-05" db="EMBL/GenBank/DDBJ databases">
        <title>Hymenobacter edaphi sp. nov., isolated from abandoned arsenic-contaminated farmland soil.</title>
        <authorList>
            <person name="Nie L."/>
        </authorList>
    </citation>
    <scope>NUCLEOTIDE SEQUENCE [LARGE SCALE GENOMIC DNA]</scope>
    <source>
        <strain evidence="2 3">1-3-3-8</strain>
    </source>
</reference>
<gene>
    <name evidence="2" type="ORF">FDY95_13305</name>
</gene>
<dbReference type="EMBL" id="VAJM01000005">
    <property type="protein sequence ID" value="TLM92402.1"/>
    <property type="molecule type" value="Genomic_DNA"/>
</dbReference>
<evidence type="ECO:0000313" key="2">
    <source>
        <dbReference type="EMBL" id="TLM92402.1"/>
    </source>
</evidence>
<keyword evidence="3" id="KW-1185">Reference proteome</keyword>
<sequence length="155" mass="17156">MKVFLLALLEKISSDKFITALLALLTGVCLLYMPMLYFSFKIKITPYDPYINIAILTLGVGIGWVLGTFASPDSPKEGERFTKLGTAVASFLSGYVLSKTDKAIDKFVNNEASLSLINSFRVIEFVVGLLAATMVTYILREYVLRQIEQQTSNPA</sequence>
<dbReference type="RefSeq" id="WP_138078252.1">
    <property type="nucleotide sequence ID" value="NZ_VAJM01000005.1"/>
</dbReference>
<comment type="caution">
    <text evidence="2">The sequence shown here is derived from an EMBL/GenBank/DDBJ whole genome shotgun (WGS) entry which is preliminary data.</text>
</comment>
<keyword evidence="1" id="KW-0812">Transmembrane</keyword>
<proteinExistence type="predicted"/>
<evidence type="ECO:0000313" key="3">
    <source>
        <dbReference type="Proteomes" id="UP000305517"/>
    </source>
</evidence>